<reference evidence="2 3" key="1">
    <citation type="submission" date="2021-06" db="EMBL/GenBank/DDBJ databases">
        <title>Caerostris extrusa draft genome.</title>
        <authorList>
            <person name="Kono N."/>
            <person name="Arakawa K."/>
        </authorList>
    </citation>
    <scope>NUCLEOTIDE SEQUENCE [LARGE SCALE GENOMIC DNA]</scope>
</reference>
<keyword evidence="3" id="KW-1185">Reference proteome</keyword>
<dbReference type="InterPro" id="IPR032629">
    <property type="entry name" value="DCB_dom"/>
</dbReference>
<evidence type="ECO:0000313" key="2">
    <source>
        <dbReference type="EMBL" id="GIY28491.1"/>
    </source>
</evidence>
<comment type="caution">
    <text evidence="2">The sequence shown here is derived from an EMBL/GenBank/DDBJ whole genome shotgun (WGS) entry which is preliminary data.</text>
</comment>
<dbReference type="Proteomes" id="UP001054945">
    <property type="component" value="Unassembled WGS sequence"/>
</dbReference>
<evidence type="ECO:0000259" key="1">
    <source>
        <dbReference type="Pfam" id="PF16213"/>
    </source>
</evidence>
<name>A0AAV4S5Y3_CAEEX</name>
<organism evidence="2 3">
    <name type="scientific">Caerostris extrusa</name>
    <name type="common">Bark spider</name>
    <name type="synonym">Caerostris bankana</name>
    <dbReference type="NCBI Taxonomy" id="172846"/>
    <lineage>
        <taxon>Eukaryota</taxon>
        <taxon>Metazoa</taxon>
        <taxon>Ecdysozoa</taxon>
        <taxon>Arthropoda</taxon>
        <taxon>Chelicerata</taxon>
        <taxon>Arachnida</taxon>
        <taxon>Araneae</taxon>
        <taxon>Araneomorphae</taxon>
        <taxon>Entelegynae</taxon>
        <taxon>Araneoidea</taxon>
        <taxon>Araneidae</taxon>
        <taxon>Caerostris</taxon>
    </lineage>
</organism>
<dbReference type="EMBL" id="BPLR01008948">
    <property type="protein sequence ID" value="GIY28491.1"/>
    <property type="molecule type" value="Genomic_DNA"/>
</dbReference>
<accession>A0AAV4S5Y3</accession>
<feature type="domain" description="Mon2/Sec7/BIG1-like dimerisation and cyclophilin-binding" evidence="1">
    <location>
        <begin position="10"/>
        <end position="184"/>
    </location>
</feature>
<dbReference type="AlphaFoldDB" id="A0AAV4S5Y3"/>
<evidence type="ECO:0000313" key="3">
    <source>
        <dbReference type="Proteomes" id="UP001054945"/>
    </source>
</evidence>
<gene>
    <name evidence="2" type="primary">Mon2</name>
    <name evidence="2" type="ORF">CEXT_710351</name>
</gene>
<proteinExistence type="predicted"/>
<dbReference type="Pfam" id="PF16213">
    <property type="entry name" value="DCB"/>
    <property type="match status" value="1"/>
</dbReference>
<protein>
    <submittedName>
        <fullName evidence="2">Protein MON2 homolog</fullName>
    </submittedName>
</protein>
<sequence>MAVTEKPAFNKKLLENIQNDLKALAIEARKRHPHLKEAAESGIIRVQNTVSRYDDIRLAFLSESPEILEPFFMGCDTKSTKIVQMSLTSIQRLITLEAVSATAANNIITCLWALMESGTEELKLLQTVTLLITTNAIVQGETLAKAIVLCFRLHFTKNSTTNNTASATVRQLVSAVFERIIAEDYSPPEGPSGQNNLHLRNLKVVAVFHQNLCLAMLQMVLCCFKI</sequence>